<dbReference type="EMBL" id="KB320457">
    <property type="protein sequence ID" value="ELW71657.1"/>
    <property type="molecule type" value="Genomic_DNA"/>
</dbReference>
<reference evidence="2" key="1">
    <citation type="submission" date="2012-07" db="EMBL/GenBank/DDBJ databases">
        <title>Genome of the Chinese tree shrew, a rising model animal genetically related to primates.</title>
        <authorList>
            <person name="Zhang G."/>
            <person name="Fan Y."/>
            <person name="Yao Y."/>
            <person name="Huang Z."/>
        </authorList>
    </citation>
    <scope>NUCLEOTIDE SEQUENCE [LARGE SCALE GENOMIC DNA]</scope>
</reference>
<name>L9LD45_TUPCH</name>
<proteinExistence type="predicted"/>
<gene>
    <name evidence="1" type="ORF">TREES_T100002470</name>
</gene>
<dbReference type="InParanoid" id="L9LD45"/>
<sequence length="126" mass="13983">MEDYLAKEAKEELRDIEVPEPRNSSKKGVSGMNCISSSLRHLEENDQMLLRMLSDVQCIFIDEGCGLCKQMASSLYISRQQQVQAWPQITAAISVSAQAVNALSEDTWDTQVLLANAHVASPLPYP</sequence>
<keyword evidence="2" id="KW-1185">Reference proteome</keyword>
<evidence type="ECO:0000313" key="1">
    <source>
        <dbReference type="EMBL" id="ELW71657.1"/>
    </source>
</evidence>
<protein>
    <submittedName>
        <fullName evidence="1">Uncharacterized protein</fullName>
    </submittedName>
</protein>
<evidence type="ECO:0000313" key="2">
    <source>
        <dbReference type="Proteomes" id="UP000011518"/>
    </source>
</evidence>
<reference evidence="2" key="2">
    <citation type="journal article" date="2013" name="Nat. Commun.">
        <title>Genome of the Chinese tree shrew.</title>
        <authorList>
            <person name="Fan Y."/>
            <person name="Huang Z.Y."/>
            <person name="Cao C.C."/>
            <person name="Chen C.S."/>
            <person name="Chen Y.X."/>
            <person name="Fan D.D."/>
            <person name="He J."/>
            <person name="Hou H.L."/>
            <person name="Hu L."/>
            <person name="Hu X.T."/>
            <person name="Jiang X.T."/>
            <person name="Lai R."/>
            <person name="Lang Y.S."/>
            <person name="Liang B."/>
            <person name="Liao S.G."/>
            <person name="Mu D."/>
            <person name="Ma Y.Y."/>
            <person name="Niu Y.Y."/>
            <person name="Sun X.Q."/>
            <person name="Xia J.Q."/>
            <person name="Xiao J."/>
            <person name="Xiong Z.Q."/>
            <person name="Xu L."/>
            <person name="Yang L."/>
            <person name="Zhang Y."/>
            <person name="Zhao W."/>
            <person name="Zhao X.D."/>
            <person name="Zheng Y.T."/>
            <person name="Zhou J.M."/>
            <person name="Zhu Y.B."/>
            <person name="Zhang G.J."/>
            <person name="Wang J."/>
            <person name="Yao Y.G."/>
        </authorList>
    </citation>
    <scope>NUCLEOTIDE SEQUENCE [LARGE SCALE GENOMIC DNA]</scope>
</reference>
<accession>L9LD45</accession>
<organism evidence="1 2">
    <name type="scientific">Tupaia chinensis</name>
    <name type="common">Chinese tree shrew</name>
    <name type="synonym">Tupaia belangeri chinensis</name>
    <dbReference type="NCBI Taxonomy" id="246437"/>
    <lineage>
        <taxon>Eukaryota</taxon>
        <taxon>Metazoa</taxon>
        <taxon>Chordata</taxon>
        <taxon>Craniata</taxon>
        <taxon>Vertebrata</taxon>
        <taxon>Euteleostomi</taxon>
        <taxon>Mammalia</taxon>
        <taxon>Eutheria</taxon>
        <taxon>Euarchontoglires</taxon>
        <taxon>Scandentia</taxon>
        <taxon>Tupaiidae</taxon>
        <taxon>Tupaia</taxon>
    </lineage>
</organism>
<dbReference type="AlphaFoldDB" id="L9LD45"/>
<dbReference type="Proteomes" id="UP000011518">
    <property type="component" value="Unassembled WGS sequence"/>
</dbReference>